<proteinExistence type="predicted"/>
<accession>A0ACC0DC67</accession>
<evidence type="ECO:0000313" key="2">
    <source>
        <dbReference type="Proteomes" id="UP001497680"/>
    </source>
</evidence>
<organism evidence="1 2">
    <name type="scientific">Hypoxylon rubiginosum</name>
    <dbReference type="NCBI Taxonomy" id="110542"/>
    <lineage>
        <taxon>Eukaryota</taxon>
        <taxon>Fungi</taxon>
        <taxon>Dikarya</taxon>
        <taxon>Ascomycota</taxon>
        <taxon>Pezizomycotina</taxon>
        <taxon>Sordariomycetes</taxon>
        <taxon>Xylariomycetidae</taxon>
        <taxon>Xylariales</taxon>
        <taxon>Hypoxylaceae</taxon>
        <taxon>Hypoxylon</taxon>
    </lineage>
</organism>
<name>A0ACC0DC67_9PEZI</name>
<comment type="caution">
    <text evidence="1">The sequence shown here is derived from an EMBL/GenBank/DDBJ whole genome shotgun (WGS) entry which is preliminary data.</text>
</comment>
<evidence type="ECO:0000313" key="1">
    <source>
        <dbReference type="EMBL" id="KAI6090349.1"/>
    </source>
</evidence>
<dbReference type="EMBL" id="MU394291">
    <property type="protein sequence ID" value="KAI6090349.1"/>
    <property type="molecule type" value="Genomic_DNA"/>
</dbReference>
<dbReference type="Proteomes" id="UP001497680">
    <property type="component" value="Unassembled WGS sequence"/>
</dbReference>
<reference evidence="1 2" key="1">
    <citation type="journal article" date="2022" name="New Phytol.">
        <title>Ecological generalism drives hyperdiversity of secondary metabolite gene clusters in xylarialean endophytes.</title>
        <authorList>
            <person name="Franco M.E.E."/>
            <person name="Wisecaver J.H."/>
            <person name="Arnold A.E."/>
            <person name="Ju Y.M."/>
            <person name="Slot J.C."/>
            <person name="Ahrendt S."/>
            <person name="Moore L.P."/>
            <person name="Eastman K.E."/>
            <person name="Scott K."/>
            <person name="Konkel Z."/>
            <person name="Mondo S.J."/>
            <person name="Kuo A."/>
            <person name="Hayes R.D."/>
            <person name="Haridas S."/>
            <person name="Andreopoulos B."/>
            <person name="Riley R."/>
            <person name="LaButti K."/>
            <person name="Pangilinan J."/>
            <person name="Lipzen A."/>
            <person name="Amirebrahimi M."/>
            <person name="Yan J."/>
            <person name="Adam C."/>
            <person name="Keymanesh K."/>
            <person name="Ng V."/>
            <person name="Louie K."/>
            <person name="Northen T."/>
            <person name="Drula E."/>
            <person name="Henrissat B."/>
            <person name="Hsieh H.M."/>
            <person name="Youens-Clark K."/>
            <person name="Lutzoni F."/>
            <person name="Miadlikowska J."/>
            <person name="Eastwood D.C."/>
            <person name="Hamelin R.C."/>
            <person name="Grigoriev I.V."/>
            <person name="U'Ren J.M."/>
        </authorList>
    </citation>
    <scope>NUCLEOTIDE SEQUENCE [LARGE SCALE GENOMIC DNA]</scope>
    <source>
        <strain evidence="1 2">ER1909</strain>
    </source>
</reference>
<gene>
    <name evidence="1" type="ORF">F4821DRAFT_275060</name>
</gene>
<keyword evidence="2" id="KW-1185">Reference proteome</keyword>
<sequence length="290" mass="30821">MAEATAQIWLVTGASRGLGLDIARAALKAGHKVIACYRNRSRNPSTFDEIEALGGVWLQIDVVGENAESQVQSVIAQYGRIDVLVNNAGYPIMGSIEHTGVDLIDGIFRTNFLGTVRTIQAALPSMRARRSGTIVNIGSSTAVNPTPGLGIYSATKAAVEGLTEALQKEIAPFNIRALVIHPGMMSTEILNPDGTGIQLTLDDAYKGTPVEMTYGGMFNAEYLSTAADPAIVAQRIVDIVDGTGIMAGRDLGFLIHLGRDTGGCVEARAEQYAGLVNDSKDVWESVYPQP</sequence>
<protein>
    <submittedName>
        <fullName evidence="1">Short chain oxidoreductase/dehydrogenase</fullName>
    </submittedName>
</protein>